<dbReference type="AlphaFoldDB" id="A0A2V2ZUN3"/>
<reference evidence="1 2" key="1">
    <citation type="submission" date="2018-05" db="EMBL/GenBank/DDBJ databases">
        <title>Freshwater and sediment microbial communities from various areas in North America, analyzing microbe dynamics in response to fracking.</title>
        <authorList>
            <person name="Lamendella R."/>
        </authorList>
    </citation>
    <scope>NUCLEOTIDE SEQUENCE [LARGE SCALE GENOMIC DNA]</scope>
    <source>
        <strain evidence="1 2">15_TX</strain>
    </source>
</reference>
<dbReference type="OrthoDB" id="2390233at2"/>
<accession>A0A2V2ZUN3</accession>
<name>A0A2V2ZUN3_9BACI</name>
<protein>
    <submittedName>
        <fullName evidence="1">Uncharacterized protein</fullName>
    </submittedName>
</protein>
<organism evidence="1 2">
    <name type="scientific">Cytobacillus oceanisediminis</name>
    <dbReference type="NCBI Taxonomy" id="665099"/>
    <lineage>
        <taxon>Bacteria</taxon>
        <taxon>Bacillati</taxon>
        <taxon>Bacillota</taxon>
        <taxon>Bacilli</taxon>
        <taxon>Bacillales</taxon>
        <taxon>Bacillaceae</taxon>
        <taxon>Cytobacillus</taxon>
    </lineage>
</organism>
<dbReference type="Proteomes" id="UP000247150">
    <property type="component" value="Unassembled WGS sequence"/>
</dbReference>
<dbReference type="EMBL" id="QGTW01000009">
    <property type="protein sequence ID" value="PWW27046.1"/>
    <property type="molecule type" value="Genomic_DNA"/>
</dbReference>
<proteinExistence type="predicted"/>
<dbReference type="RefSeq" id="WP_110065996.1">
    <property type="nucleotide sequence ID" value="NZ_QGTW01000009.1"/>
</dbReference>
<comment type="caution">
    <text evidence="1">The sequence shown here is derived from an EMBL/GenBank/DDBJ whole genome shotgun (WGS) entry which is preliminary data.</text>
</comment>
<gene>
    <name evidence="1" type="ORF">DFO73_109212</name>
</gene>
<evidence type="ECO:0000313" key="2">
    <source>
        <dbReference type="Proteomes" id="UP000247150"/>
    </source>
</evidence>
<evidence type="ECO:0000313" key="1">
    <source>
        <dbReference type="EMBL" id="PWW27046.1"/>
    </source>
</evidence>
<sequence length="85" mass="9902">MSKREYLSLEMECLMLFQSNPYLFETIQGLEKRLGRKKSDLEPILERLTMQGILQKTGDGSLAYFRYKEPAVIAEFSFTSELETL</sequence>